<evidence type="ECO:0000256" key="1">
    <source>
        <dbReference type="SAM" id="MobiDB-lite"/>
    </source>
</evidence>
<organism evidence="2 3">
    <name type="scientific">Coccomyxa subellipsoidea</name>
    <dbReference type="NCBI Taxonomy" id="248742"/>
    <lineage>
        <taxon>Eukaryota</taxon>
        <taxon>Viridiplantae</taxon>
        <taxon>Chlorophyta</taxon>
        <taxon>core chlorophytes</taxon>
        <taxon>Trebouxiophyceae</taxon>
        <taxon>Trebouxiophyceae incertae sedis</taxon>
        <taxon>Coccomyxaceae</taxon>
        <taxon>Coccomyxa</taxon>
    </lineage>
</organism>
<accession>A0ABR2Z421</accession>
<sequence length="101" mass="11140">MPLLSREATGLPIVIWYSSAKGGHGARIKCSSKLGDVFRENVILYDDPPSEPEEKGVSSDHRGPWQGTQHQRHPEGGSVHHAAQTLPYKDLGGNERWGTRL</sequence>
<protein>
    <submittedName>
        <fullName evidence="2">Uncharacterized protein</fullName>
    </submittedName>
</protein>
<dbReference type="Proteomes" id="UP001491310">
    <property type="component" value="Unassembled WGS sequence"/>
</dbReference>
<dbReference type="EMBL" id="JALJOT010000001">
    <property type="protein sequence ID" value="KAK9918672.1"/>
    <property type="molecule type" value="Genomic_DNA"/>
</dbReference>
<feature type="compositionally biased region" description="Basic and acidic residues" evidence="1">
    <location>
        <begin position="52"/>
        <end position="63"/>
    </location>
</feature>
<feature type="region of interest" description="Disordered" evidence="1">
    <location>
        <begin position="45"/>
        <end position="101"/>
    </location>
</feature>
<keyword evidence="3" id="KW-1185">Reference proteome</keyword>
<name>A0ABR2Z421_9CHLO</name>
<gene>
    <name evidence="2" type="ORF">WJX75_005836</name>
</gene>
<evidence type="ECO:0000313" key="2">
    <source>
        <dbReference type="EMBL" id="KAK9918672.1"/>
    </source>
</evidence>
<comment type="caution">
    <text evidence="2">The sequence shown here is derived from an EMBL/GenBank/DDBJ whole genome shotgun (WGS) entry which is preliminary data.</text>
</comment>
<reference evidence="2 3" key="1">
    <citation type="journal article" date="2024" name="Nat. Commun.">
        <title>Phylogenomics reveals the evolutionary origins of lichenization in chlorophyte algae.</title>
        <authorList>
            <person name="Puginier C."/>
            <person name="Libourel C."/>
            <person name="Otte J."/>
            <person name="Skaloud P."/>
            <person name="Haon M."/>
            <person name="Grisel S."/>
            <person name="Petersen M."/>
            <person name="Berrin J.G."/>
            <person name="Delaux P.M."/>
            <person name="Dal Grande F."/>
            <person name="Keller J."/>
        </authorList>
    </citation>
    <scope>NUCLEOTIDE SEQUENCE [LARGE SCALE GENOMIC DNA]</scope>
    <source>
        <strain evidence="2 3">SAG 216-7</strain>
    </source>
</reference>
<proteinExistence type="predicted"/>
<evidence type="ECO:0000313" key="3">
    <source>
        <dbReference type="Proteomes" id="UP001491310"/>
    </source>
</evidence>